<dbReference type="Gene3D" id="1.10.490.10">
    <property type="entry name" value="Globins"/>
    <property type="match status" value="1"/>
</dbReference>
<dbReference type="PANTHER" id="PTHR47768">
    <property type="entry name" value="GLOBIN RELATED-RELATED"/>
    <property type="match status" value="1"/>
</dbReference>
<dbReference type="InterPro" id="IPR044399">
    <property type="entry name" value="Mb-like_M"/>
</dbReference>
<dbReference type="InterPro" id="IPR053341">
    <property type="entry name" value="Oxidative_stress_globin-like"/>
</dbReference>
<accession>A0A1I7YTI4</accession>
<dbReference type="InterPro" id="IPR012292">
    <property type="entry name" value="Globin/Proto"/>
</dbReference>
<dbReference type="GO" id="GO:0005344">
    <property type="term" value="F:oxygen carrier activity"/>
    <property type="evidence" value="ECO:0007669"/>
    <property type="project" value="UniProtKB-KW"/>
</dbReference>
<dbReference type="Proteomes" id="UP000095287">
    <property type="component" value="Unplaced"/>
</dbReference>
<sequence>MQGGRKVEIIFSASELLEEDDEQIMKPLKELNDAERTLLRQSWDIIKRDMERIAVKIFEMIFEQAPEAKQMFPFMKMDYAENEKPKDEFTFHALRFIQVLESVIWTVDDVDNLDPILSNLGKMHARLEEQLGFKTYYWSVFRECTLHHFRRCIKSFTSSSRPAKSDMHVFTETELDNVIILWRIVIDDVVSKMKSSFFDNLKHRKANREFIDEEHQHHGNGERALGYAGRGKNSVQDRQLLTNGINGNSTQLEHGKTEANGLCSNGATPIGSRIHSPMAWIRRRIHLPSPKPERSEKVAESAPLQKA</sequence>
<organism evidence="4 5">
    <name type="scientific">Steinernema glaseri</name>
    <dbReference type="NCBI Taxonomy" id="37863"/>
    <lineage>
        <taxon>Eukaryota</taxon>
        <taxon>Metazoa</taxon>
        <taxon>Ecdysozoa</taxon>
        <taxon>Nematoda</taxon>
        <taxon>Chromadorea</taxon>
        <taxon>Rhabditida</taxon>
        <taxon>Tylenchina</taxon>
        <taxon>Panagrolaimomorpha</taxon>
        <taxon>Strongyloidoidea</taxon>
        <taxon>Steinernematidae</taxon>
        <taxon>Steinernema</taxon>
    </lineage>
</organism>
<proteinExistence type="inferred from homology"/>
<evidence type="ECO:0000259" key="3">
    <source>
        <dbReference type="PROSITE" id="PS01033"/>
    </source>
</evidence>
<evidence type="ECO:0000256" key="2">
    <source>
        <dbReference type="SAM" id="MobiDB-lite"/>
    </source>
</evidence>
<evidence type="ECO:0000313" key="5">
    <source>
        <dbReference type="WBParaSite" id="L893_g19344.t1"/>
    </source>
</evidence>
<dbReference type="GO" id="GO:0020037">
    <property type="term" value="F:heme binding"/>
    <property type="evidence" value="ECO:0007669"/>
    <property type="project" value="InterPro"/>
</dbReference>
<keyword evidence="4" id="KW-1185">Reference proteome</keyword>
<dbReference type="PRINTS" id="PR00188">
    <property type="entry name" value="PLANTGLOBIN"/>
</dbReference>
<dbReference type="WBParaSite" id="L893_g19344.t1">
    <property type="protein sequence ID" value="L893_g19344.t1"/>
    <property type="gene ID" value="L893_g19344"/>
</dbReference>
<dbReference type="PANTHER" id="PTHR47768:SF2">
    <property type="entry name" value="GLOBIN-RELATED"/>
    <property type="match status" value="1"/>
</dbReference>
<dbReference type="PROSITE" id="PS01033">
    <property type="entry name" value="GLOBIN"/>
    <property type="match status" value="1"/>
</dbReference>
<keyword evidence="1" id="KW-0408">Iron</keyword>
<name>A0A1I7YTI4_9BILA</name>
<evidence type="ECO:0000313" key="4">
    <source>
        <dbReference type="Proteomes" id="UP000095287"/>
    </source>
</evidence>
<feature type="domain" description="Globin" evidence="3">
    <location>
        <begin position="30"/>
        <end position="206"/>
    </location>
</feature>
<dbReference type="GO" id="GO:0019825">
    <property type="term" value="F:oxygen binding"/>
    <property type="evidence" value="ECO:0007669"/>
    <property type="project" value="InterPro"/>
</dbReference>
<keyword evidence="1" id="KW-0561">Oxygen transport</keyword>
<dbReference type="SUPFAM" id="SSF46458">
    <property type="entry name" value="Globin-like"/>
    <property type="match status" value="1"/>
</dbReference>
<keyword evidence="1" id="KW-0479">Metal-binding</keyword>
<evidence type="ECO:0000256" key="1">
    <source>
        <dbReference type="RuleBase" id="RU000356"/>
    </source>
</evidence>
<dbReference type="InterPro" id="IPR009050">
    <property type="entry name" value="Globin-like_sf"/>
</dbReference>
<reference evidence="5" key="1">
    <citation type="submission" date="2016-11" db="UniProtKB">
        <authorList>
            <consortium name="WormBaseParasite"/>
        </authorList>
    </citation>
    <scope>IDENTIFICATION</scope>
</reference>
<dbReference type="CDD" id="cd01040">
    <property type="entry name" value="Mb-like"/>
    <property type="match status" value="1"/>
</dbReference>
<comment type="similarity">
    <text evidence="1">Belongs to the globin family.</text>
</comment>
<feature type="region of interest" description="Disordered" evidence="2">
    <location>
        <begin position="286"/>
        <end position="307"/>
    </location>
</feature>
<protein>
    <submittedName>
        <fullName evidence="5">GLOBIN domain-containing protein</fullName>
    </submittedName>
</protein>
<dbReference type="InterPro" id="IPR000971">
    <property type="entry name" value="Globin"/>
</dbReference>
<keyword evidence="1" id="KW-0813">Transport</keyword>
<dbReference type="AlphaFoldDB" id="A0A1I7YTI4"/>
<keyword evidence="1" id="KW-0349">Heme</keyword>
<dbReference type="Pfam" id="PF00042">
    <property type="entry name" value="Globin"/>
    <property type="match status" value="1"/>
</dbReference>